<comment type="similarity">
    <text evidence="3">Belongs to the Ahb/Nir family.</text>
</comment>
<dbReference type="Pfam" id="PF22451">
    <property type="entry name" value="NirdL-like_HTH"/>
    <property type="match status" value="1"/>
</dbReference>
<dbReference type="GO" id="GO:0016829">
    <property type="term" value="F:lyase activity"/>
    <property type="evidence" value="ECO:0007669"/>
    <property type="project" value="UniProtKB-KW"/>
</dbReference>
<evidence type="ECO:0000259" key="6">
    <source>
        <dbReference type="Pfam" id="PF17805"/>
    </source>
</evidence>
<dbReference type="InterPro" id="IPR040523">
    <property type="entry name" value="AsnC_trans_reg2"/>
</dbReference>
<dbReference type="PANTHER" id="PTHR43413">
    <property type="entry name" value="TRANSCRIPTIONAL REGULATOR, ASNC FAMILY"/>
    <property type="match status" value="1"/>
</dbReference>
<feature type="domain" description="Siroheme decarboxylase AsnC-like ligand binding" evidence="6">
    <location>
        <begin position="65"/>
        <end position="143"/>
    </location>
</feature>
<dbReference type="RefSeq" id="WP_256622891.1">
    <property type="nucleotide sequence ID" value="NZ_JTEO01000004.1"/>
</dbReference>
<dbReference type="Gene3D" id="3.30.70.3460">
    <property type="match status" value="1"/>
</dbReference>
<evidence type="ECO:0000256" key="3">
    <source>
        <dbReference type="ARBA" id="ARBA00023457"/>
    </source>
</evidence>
<dbReference type="InterPro" id="IPR019888">
    <property type="entry name" value="Tscrpt_reg_AsnC-like"/>
</dbReference>
<dbReference type="EC" id="4.1.1.111" evidence="4"/>
<organism evidence="8 9">
    <name type="scientific">Methanolobus chelungpuianus</name>
    <dbReference type="NCBI Taxonomy" id="502115"/>
    <lineage>
        <taxon>Archaea</taxon>
        <taxon>Methanobacteriati</taxon>
        <taxon>Methanobacteriota</taxon>
        <taxon>Stenosarchaea group</taxon>
        <taxon>Methanomicrobia</taxon>
        <taxon>Methanosarcinales</taxon>
        <taxon>Methanosarcinaceae</taxon>
        <taxon>Methanolobus</taxon>
    </lineage>
</organism>
<dbReference type="InterPro" id="IPR036390">
    <property type="entry name" value="WH_DNA-bd_sf"/>
</dbReference>
<comment type="catalytic activity">
    <reaction evidence="5">
        <text>siroheme + 2 H(+) = 12,18-didecarboxysiroheme + 2 CO2</text>
        <dbReference type="Rhea" id="RHEA:19093"/>
        <dbReference type="ChEBI" id="CHEBI:15378"/>
        <dbReference type="ChEBI" id="CHEBI:16526"/>
        <dbReference type="ChEBI" id="CHEBI:60052"/>
        <dbReference type="ChEBI" id="CHEBI:140497"/>
        <dbReference type="EC" id="4.1.1.111"/>
    </reaction>
</comment>
<evidence type="ECO:0000256" key="2">
    <source>
        <dbReference type="ARBA" id="ARBA00023444"/>
    </source>
</evidence>
<dbReference type="AlphaFoldDB" id="A0AAE3KXW8"/>
<dbReference type="InterPro" id="IPR053953">
    <property type="entry name" value="NirdL-like_HTH"/>
</dbReference>
<gene>
    <name evidence="8" type="ORF">PV02_08110</name>
</gene>
<comment type="pathway">
    <text evidence="2">Porphyrin-containing compound metabolism.</text>
</comment>
<dbReference type="PANTHER" id="PTHR43413:SF1">
    <property type="entry name" value="SIROHEME DECARBOXYLASE NIRL SUBUNIT"/>
    <property type="match status" value="1"/>
</dbReference>
<evidence type="ECO:0000259" key="7">
    <source>
        <dbReference type="Pfam" id="PF22451"/>
    </source>
</evidence>
<evidence type="ECO:0000256" key="1">
    <source>
        <dbReference type="ARBA" id="ARBA00023239"/>
    </source>
</evidence>
<comment type="caution">
    <text evidence="8">The sequence shown here is derived from an EMBL/GenBank/DDBJ whole genome shotgun (WGS) entry which is preliminary data.</text>
</comment>
<keyword evidence="9" id="KW-1185">Reference proteome</keyword>
<feature type="domain" description="Siroheme decarboxylase NirL-like HTH" evidence="7">
    <location>
        <begin position="8"/>
        <end position="54"/>
    </location>
</feature>
<dbReference type="InterPro" id="IPR036388">
    <property type="entry name" value="WH-like_DNA-bd_sf"/>
</dbReference>
<dbReference type="Proteomes" id="UP001206983">
    <property type="component" value="Unassembled WGS sequence"/>
</dbReference>
<evidence type="ECO:0000313" key="8">
    <source>
        <dbReference type="EMBL" id="MCQ6963246.1"/>
    </source>
</evidence>
<reference evidence="8 9" key="1">
    <citation type="journal article" date="2011" name="Appl. Environ. Microbiol.">
        <title>Methanogenic archaea isolated from Taiwan's Chelungpu fault.</title>
        <authorList>
            <person name="Wu S.Y."/>
            <person name="Lai M.C."/>
        </authorList>
    </citation>
    <scope>NUCLEOTIDE SEQUENCE [LARGE SCALE GENOMIC DNA]</scope>
    <source>
        <strain evidence="8 9">St545Mb</strain>
    </source>
</reference>
<evidence type="ECO:0000256" key="5">
    <source>
        <dbReference type="ARBA" id="ARBA00048470"/>
    </source>
</evidence>
<protein>
    <recommendedName>
        <fullName evidence="4">siroheme decarboxylase</fullName>
        <ecNumber evidence="4">4.1.1.111</ecNumber>
    </recommendedName>
</protein>
<dbReference type="InterPro" id="IPR050684">
    <property type="entry name" value="HTH-Siroheme_Decarb"/>
</dbReference>
<dbReference type="SUPFAM" id="SSF46785">
    <property type="entry name" value="Winged helix' DNA-binding domain"/>
    <property type="match status" value="1"/>
</dbReference>
<keyword evidence="1" id="KW-0456">Lyase</keyword>
<proteinExistence type="inferred from homology"/>
<dbReference type="EMBL" id="JTEO01000004">
    <property type="protein sequence ID" value="MCQ6963246.1"/>
    <property type="molecule type" value="Genomic_DNA"/>
</dbReference>
<dbReference type="Gene3D" id="1.10.10.10">
    <property type="entry name" value="Winged helix-like DNA-binding domain superfamily/Winged helix DNA-binding domain"/>
    <property type="match status" value="1"/>
</dbReference>
<sequence length="151" mass="17557">MIYLDETDKKILNTIQHEFPLDTHPFLKLGEGLEISEEEILTRLRRLQEEGAVRKIGPVINRNRVGGTSTLVAVKVPEEMIDKVADYIDEYAEVSHNYLRPDIYNVWFTLSASDEERIQEILRELSQKTGLEFVNLPTVRLFKIGVRFNIR</sequence>
<dbReference type="SMART" id="SM00344">
    <property type="entry name" value="HTH_ASNC"/>
    <property type="match status" value="1"/>
</dbReference>
<dbReference type="Pfam" id="PF17805">
    <property type="entry name" value="AsnC_trans_reg2"/>
    <property type="match status" value="1"/>
</dbReference>
<evidence type="ECO:0000313" key="9">
    <source>
        <dbReference type="Proteomes" id="UP001206983"/>
    </source>
</evidence>
<evidence type="ECO:0000256" key="4">
    <source>
        <dbReference type="ARBA" id="ARBA00023471"/>
    </source>
</evidence>
<name>A0AAE3KXW8_9EURY</name>
<accession>A0AAE3KXW8</accession>